<comment type="catalytic activity">
    <reaction evidence="15">
        <text>L-seryl-[protein] + ATP = O-phospho-L-seryl-[protein] + ADP + H(+)</text>
        <dbReference type="Rhea" id="RHEA:17989"/>
        <dbReference type="Rhea" id="RHEA-COMP:9863"/>
        <dbReference type="Rhea" id="RHEA-COMP:11604"/>
        <dbReference type="ChEBI" id="CHEBI:15378"/>
        <dbReference type="ChEBI" id="CHEBI:29999"/>
        <dbReference type="ChEBI" id="CHEBI:30616"/>
        <dbReference type="ChEBI" id="CHEBI:83421"/>
        <dbReference type="ChEBI" id="CHEBI:456216"/>
    </reaction>
</comment>
<evidence type="ECO:0000256" key="3">
    <source>
        <dbReference type="ARBA" id="ARBA00022553"/>
    </source>
</evidence>
<keyword evidence="6 18" id="KW-0732">Signal</keyword>
<name>A0A5J4ZMV7_9ASTE</name>
<dbReference type="PROSITE" id="PS00108">
    <property type="entry name" value="PROTEIN_KINASE_ST"/>
    <property type="match status" value="1"/>
</dbReference>
<evidence type="ECO:0000256" key="7">
    <source>
        <dbReference type="ARBA" id="ARBA00022737"/>
    </source>
</evidence>
<accession>A0A5J4ZMV7</accession>
<dbReference type="InterPro" id="IPR002902">
    <property type="entry name" value="GNK2"/>
</dbReference>
<feature type="domain" description="Protein kinase" evidence="19">
    <location>
        <begin position="338"/>
        <end position="590"/>
    </location>
</feature>
<dbReference type="InterPro" id="IPR011009">
    <property type="entry name" value="Kinase-like_dom_sf"/>
</dbReference>
<dbReference type="FunFam" id="3.30.430.20:FF:000002">
    <property type="entry name" value="Cysteine-rich receptor-like protein kinase 10"/>
    <property type="match status" value="1"/>
</dbReference>
<evidence type="ECO:0000256" key="13">
    <source>
        <dbReference type="ARBA" id="ARBA00023170"/>
    </source>
</evidence>
<evidence type="ECO:0000256" key="8">
    <source>
        <dbReference type="ARBA" id="ARBA00022741"/>
    </source>
</evidence>
<dbReference type="Proteomes" id="UP000325577">
    <property type="component" value="Linkage Group LG6"/>
</dbReference>
<keyword evidence="9" id="KW-0418">Kinase</keyword>
<sequence>MGCLRQISLPSYILIINFVALTFAQPDVALYKNCTTSGTFNNDSTYGSNLKSLQFSLSSNIDESGFYHSSRGQDADTVNAVVLCRGDVELEICRSCVNEAIRNLTQDCANQREAIIFYDKCMLRYSDQSIFGIMAWGPGFEKWNIYENVSDNDWNTFTVTRRSLLLSLRDRASSGDSRLKYSTGEEQVPNYNTMYTLVQCTPDLSLGDCKSCLDACMQLIPTCCNRSIGGAVYKPTCNLRYELGTGPFYNQTVPYAVPPPPPPPPSLSGIEIFLIVASIVIFVILTVSISIYLRKRKQRNQHHKIEKNLSVHEAVDGIDSVESLQYDFATIRVATDNFSAANKLGEGGFGPVYKGRLPNGQEVAVKRLSKGSGQGEQEFKNEMSLLAQLQHRNLVKLLGFCLEGEERLLIYELLTNGSLDQILFDTINGQNLDWDGRYKIIRGVAKGLLYLHEDSRLRIIHRDLKPSNVLLSKEMDPKISDFGMAKLFLQDETQGNTMRIAGTLGYMAPEVFQGNISVKSDVYSFGVLVLEIVSGHKIHNNFENGNNTENLLSYAWRIWREGEASNLIQPTMKTSSSSIPEIMRCIHIGLLCVQENVANRPPMASVVLMLHSMSLPLPEPLRPAFFQHSSVETNMEMPLLEASNYSVNEASITELHGR</sequence>
<keyword evidence="5 17" id="KW-0812">Transmembrane</keyword>
<comment type="catalytic activity">
    <reaction evidence="16">
        <text>L-threonyl-[protein] + ATP = O-phospho-L-threonyl-[protein] + ADP + H(+)</text>
        <dbReference type="Rhea" id="RHEA:46608"/>
        <dbReference type="Rhea" id="RHEA-COMP:11060"/>
        <dbReference type="Rhea" id="RHEA-COMP:11605"/>
        <dbReference type="ChEBI" id="CHEBI:15378"/>
        <dbReference type="ChEBI" id="CHEBI:30013"/>
        <dbReference type="ChEBI" id="CHEBI:30616"/>
        <dbReference type="ChEBI" id="CHEBI:61977"/>
        <dbReference type="ChEBI" id="CHEBI:456216"/>
    </reaction>
</comment>
<dbReference type="PANTHER" id="PTHR27002">
    <property type="entry name" value="RECEPTOR-LIKE SERINE/THREONINE-PROTEIN KINASE SD1-8"/>
    <property type="match status" value="1"/>
</dbReference>
<dbReference type="InterPro" id="IPR008271">
    <property type="entry name" value="Ser/Thr_kinase_AS"/>
</dbReference>
<evidence type="ECO:0000256" key="6">
    <source>
        <dbReference type="ARBA" id="ARBA00022729"/>
    </source>
</evidence>
<evidence type="ECO:0000313" key="21">
    <source>
        <dbReference type="EMBL" id="KAA8519985.1"/>
    </source>
</evidence>
<evidence type="ECO:0000259" key="20">
    <source>
        <dbReference type="PROSITE" id="PS51473"/>
    </source>
</evidence>
<dbReference type="FunFam" id="3.30.430.20:FF:000003">
    <property type="entry name" value="Cysteine-rich RLK (RECEPTOR-like protein kinase) 10"/>
    <property type="match status" value="1"/>
</dbReference>
<evidence type="ECO:0000256" key="15">
    <source>
        <dbReference type="ARBA" id="ARBA00047558"/>
    </source>
</evidence>
<evidence type="ECO:0000256" key="11">
    <source>
        <dbReference type="ARBA" id="ARBA00022989"/>
    </source>
</evidence>
<dbReference type="PROSITE" id="PS50011">
    <property type="entry name" value="PROTEIN_KINASE_DOM"/>
    <property type="match status" value="1"/>
</dbReference>
<dbReference type="GO" id="GO:0006979">
    <property type="term" value="P:response to oxidative stress"/>
    <property type="evidence" value="ECO:0007669"/>
    <property type="project" value="UniProtKB-ARBA"/>
</dbReference>
<keyword evidence="2" id="KW-0723">Serine/threonine-protein kinase</keyword>
<dbReference type="GO" id="GO:0005524">
    <property type="term" value="F:ATP binding"/>
    <property type="evidence" value="ECO:0007669"/>
    <property type="project" value="UniProtKB-KW"/>
</dbReference>
<proteinExistence type="predicted"/>
<evidence type="ECO:0000256" key="10">
    <source>
        <dbReference type="ARBA" id="ARBA00022840"/>
    </source>
</evidence>
<feature type="chain" id="PRO_5023840544" evidence="18">
    <location>
        <begin position="25"/>
        <end position="658"/>
    </location>
</feature>
<dbReference type="SUPFAM" id="SSF56112">
    <property type="entry name" value="Protein kinase-like (PK-like)"/>
    <property type="match status" value="1"/>
</dbReference>
<evidence type="ECO:0000256" key="2">
    <source>
        <dbReference type="ARBA" id="ARBA00022527"/>
    </source>
</evidence>
<keyword evidence="13" id="KW-0675">Receptor</keyword>
<feature type="domain" description="Gnk2-homologous" evidence="20">
    <location>
        <begin position="28"/>
        <end position="130"/>
    </location>
</feature>
<dbReference type="Pfam" id="PF07714">
    <property type="entry name" value="PK_Tyr_Ser-Thr"/>
    <property type="match status" value="1"/>
</dbReference>
<evidence type="ECO:0000256" key="4">
    <source>
        <dbReference type="ARBA" id="ARBA00022679"/>
    </source>
</evidence>
<dbReference type="EMBL" id="CM018049">
    <property type="protein sequence ID" value="KAA8519985.1"/>
    <property type="molecule type" value="Genomic_DNA"/>
</dbReference>
<feature type="transmembrane region" description="Helical" evidence="17">
    <location>
        <begin position="272"/>
        <end position="293"/>
    </location>
</feature>
<evidence type="ECO:0000256" key="12">
    <source>
        <dbReference type="ARBA" id="ARBA00023136"/>
    </source>
</evidence>
<keyword evidence="14" id="KW-0325">Glycoprotein</keyword>
<dbReference type="SMART" id="SM00220">
    <property type="entry name" value="S_TKc"/>
    <property type="match status" value="1"/>
</dbReference>
<evidence type="ECO:0000256" key="18">
    <source>
        <dbReference type="SAM" id="SignalP"/>
    </source>
</evidence>
<evidence type="ECO:0000256" key="9">
    <source>
        <dbReference type="ARBA" id="ARBA00022777"/>
    </source>
</evidence>
<evidence type="ECO:0000256" key="1">
    <source>
        <dbReference type="ARBA" id="ARBA00004167"/>
    </source>
</evidence>
<dbReference type="OrthoDB" id="4062651at2759"/>
<evidence type="ECO:0000256" key="16">
    <source>
        <dbReference type="ARBA" id="ARBA00047951"/>
    </source>
</evidence>
<dbReference type="CDD" id="cd14066">
    <property type="entry name" value="STKc_IRAK"/>
    <property type="match status" value="1"/>
</dbReference>
<dbReference type="AlphaFoldDB" id="A0A5J4ZMV7"/>
<keyword evidence="3" id="KW-0597">Phosphoprotein</keyword>
<keyword evidence="12 17" id="KW-0472">Membrane</keyword>
<dbReference type="CDD" id="cd23509">
    <property type="entry name" value="Gnk2-like"/>
    <property type="match status" value="2"/>
</dbReference>
<reference evidence="21 22" key="1">
    <citation type="submission" date="2019-09" db="EMBL/GenBank/DDBJ databases">
        <title>A chromosome-level genome assembly of the Chinese tupelo Nyssa sinensis.</title>
        <authorList>
            <person name="Yang X."/>
            <person name="Kang M."/>
            <person name="Yang Y."/>
            <person name="Xiong H."/>
            <person name="Wang M."/>
            <person name="Zhang Z."/>
            <person name="Wang Z."/>
            <person name="Wu H."/>
            <person name="Ma T."/>
            <person name="Liu J."/>
            <person name="Xi Z."/>
        </authorList>
    </citation>
    <scope>NUCLEOTIDE SEQUENCE [LARGE SCALE GENOMIC DNA]</scope>
    <source>
        <strain evidence="21">J267</strain>
        <tissue evidence="21">Leaf</tissue>
    </source>
</reference>
<protein>
    <submittedName>
        <fullName evidence="21">Uncharacterized protein</fullName>
    </submittedName>
</protein>
<keyword evidence="10" id="KW-0067">ATP-binding</keyword>
<dbReference type="PANTHER" id="PTHR27002:SF1073">
    <property type="entry name" value="CYSTEINE-RICH RECEPTOR-LIKE PROTEIN KINASE 29"/>
    <property type="match status" value="1"/>
</dbReference>
<evidence type="ECO:0000313" key="22">
    <source>
        <dbReference type="Proteomes" id="UP000325577"/>
    </source>
</evidence>
<gene>
    <name evidence="21" type="ORF">F0562_014241</name>
</gene>
<feature type="domain" description="Gnk2-homologous" evidence="20">
    <location>
        <begin position="136"/>
        <end position="246"/>
    </location>
</feature>
<organism evidence="21 22">
    <name type="scientific">Nyssa sinensis</name>
    <dbReference type="NCBI Taxonomy" id="561372"/>
    <lineage>
        <taxon>Eukaryota</taxon>
        <taxon>Viridiplantae</taxon>
        <taxon>Streptophyta</taxon>
        <taxon>Embryophyta</taxon>
        <taxon>Tracheophyta</taxon>
        <taxon>Spermatophyta</taxon>
        <taxon>Magnoliopsida</taxon>
        <taxon>eudicotyledons</taxon>
        <taxon>Gunneridae</taxon>
        <taxon>Pentapetalae</taxon>
        <taxon>asterids</taxon>
        <taxon>Cornales</taxon>
        <taxon>Nyssaceae</taxon>
        <taxon>Nyssa</taxon>
    </lineage>
</organism>
<dbReference type="InterPro" id="IPR001245">
    <property type="entry name" value="Ser-Thr/Tyr_kinase_cat_dom"/>
</dbReference>
<evidence type="ECO:0000259" key="19">
    <source>
        <dbReference type="PROSITE" id="PS50011"/>
    </source>
</evidence>
<evidence type="ECO:0000256" key="14">
    <source>
        <dbReference type="ARBA" id="ARBA00023180"/>
    </source>
</evidence>
<dbReference type="GO" id="GO:0005886">
    <property type="term" value="C:plasma membrane"/>
    <property type="evidence" value="ECO:0007669"/>
    <property type="project" value="TreeGrafter"/>
</dbReference>
<comment type="subcellular location">
    <subcellularLocation>
        <location evidence="1">Membrane</location>
        <topology evidence="1">Single-pass membrane protein</topology>
    </subcellularLocation>
</comment>
<dbReference type="PROSITE" id="PS51473">
    <property type="entry name" value="GNK2"/>
    <property type="match status" value="2"/>
</dbReference>
<dbReference type="Gene3D" id="3.30.200.20">
    <property type="entry name" value="Phosphorylase Kinase, domain 1"/>
    <property type="match status" value="1"/>
</dbReference>
<keyword evidence="11 17" id="KW-1133">Transmembrane helix</keyword>
<keyword evidence="4" id="KW-0808">Transferase</keyword>
<keyword evidence="8" id="KW-0547">Nucleotide-binding</keyword>
<evidence type="ECO:0000256" key="5">
    <source>
        <dbReference type="ARBA" id="ARBA00022692"/>
    </source>
</evidence>
<feature type="signal peptide" evidence="18">
    <location>
        <begin position="1"/>
        <end position="24"/>
    </location>
</feature>
<evidence type="ECO:0000256" key="17">
    <source>
        <dbReference type="SAM" id="Phobius"/>
    </source>
</evidence>
<keyword evidence="22" id="KW-1185">Reference proteome</keyword>
<dbReference type="Pfam" id="PF01657">
    <property type="entry name" value="Stress-antifung"/>
    <property type="match status" value="2"/>
</dbReference>
<dbReference type="InterPro" id="IPR000719">
    <property type="entry name" value="Prot_kinase_dom"/>
</dbReference>
<dbReference type="Gene3D" id="3.30.430.20">
    <property type="entry name" value="Gnk2 domain, C-X8-C-X2-C motif"/>
    <property type="match status" value="2"/>
</dbReference>
<dbReference type="GO" id="GO:0004674">
    <property type="term" value="F:protein serine/threonine kinase activity"/>
    <property type="evidence" value="ECO:0007669"/>
    <property type="project" value="UniProtKB-KW"/>
</dbReference>
<dbReference type="Gene3D" id="1.10.510.10">
    <property type="entry name" value="Transferase(Phosphotransferase) domain 1"/>
    <property type="match status" value="1"/>
</dbReference>
<dbReference type="FunFam" id="3.30.200.20:FF:000142">
    <property type="entry name" value="Cysteine-rich receptor-like protein kinase 10"/>
    <property type="match status" value="1"/>
</dbReference>
<dbReference type="InterPro" id="IPR038408">
    <property type="entry name" value="GNK2_sf"/>
</dbReference>
<keyword evidence="7" id="KW-0677">Repeat</keyword>
<dbReference type="FunFam" id="1.10.510.10:FF:000129">
    <property type="entry name" value="cysteine-rich receptor-like protein kinase 10"/>
    <property type="match status" value="1"/>
</dbReference>